<dbReference type="InterPro" id="IPR000383">
    <property type="entry name" value="Xaa-Pro-like_dom"/>
</dbReference>
<dbReference type="RefSeq" id="WP_035938069.1">
    <property type="nucleotide sequence ID" value="NZ_AVPL01000032.1"/>
</dbReference>
<feature type="chain" id="PRO_5038463361" evidence="7">
    <location>
        <begin position="28"/>
        <end position="995"/>
    </location>
</feature>
<dbReference type="Gene3D" id="3.40.50.1820">
    <property type="entry name" value="alpha/beta hydrolase"/>
    <property type="match status" value="2"/>
</dbReference>
<feature type="signal peptide" evidence="7">
    <location>
        <begin position="1"/>
        <end position="27"/>
    </location>
</feature>
<dbReference type="EMBL" id="AVPL01000032">
    <property type="protein sequence ID" value="KGN40748.1"/>
    <property type="molecule type" value="Genomic_DNA"/>
</dbReference>
<feature type="domain" description="ABC transporter" evidence="8">
    <location>
        <begin position="671"/>
        <end position="899"/>
    </location>
</feature>
<gene>
    <name evidence="9" type="ORF">N801_12400</name>
</gene>
<evidence type="ECO:0000256" key="6">
    <source>
        <dbReference type="SAM" id="MobiDB-lite"/>
    </source>
</evidence>
<feature type="region of interest" description="Disordered" evidence="6">
    <location>
        <begin position="270"/>
        <end position="294"/>
    </location>
</feature>
<dbReference type="Gene3D" id="2.60.120.260">
    <property type="entry name" value="Galactose-binding domain-like"/>
    <property type="match status" value="1"/>
</dbReference>
<dbReference type="InterPro" id="IPR029058">
    <property type="entry name" value="AB_hydrolase_fold"/>
</dbReference>
<dbReference type="InterPro" id="IPR003593">
    <property type="entry name" value="AAA+_ATPase"/>
</dbReference>
<sequence>MQRLAQARRRRALATVVGALAGVSVLAGPAASVSATTAADVRTTDQLVDVGPETDGTPVRLDTRLYLPEGDEPRPAVLLAHGFGGSKQSVDREARQYAADGHVVLTFTARGFGRSGGRIHLNSPDHEIADGTVLLDLLGARPEVRQDGAGDPRVAVVGGSYGGAFALMLAGVDQRVDATVAAITWNDLSSALFPQAAAGSTTPGPYKQLWGARFFGASVGSLPGAPSTSATTTAPAAMAPPSSAPGPSAAPAAVAPAAVRLIAHSGQTAEPAAVRGATGMRNKSGSTGRNAQSVGESAAPAEVLCGRFELALCAELQDAAESGRPSAALTATLRRNSPRGTIGAVTAPTLLVQGEADTLFGLDQADANAAGLAAAGTRHAVRWTDGGHDGASSNPGLDEGAARTWLRTYLAGSRTDPLPVPAFTYSLPVPRRSDTAPVATLDAYPGLRGTPRQVPLRAPAEPAALLTPPGGQPSSMTSLPGLGSLELPTYRLAALPGMSTAFDSAVLERSLTVVGTPSVRLRVTSTGEEATLFVSLWRVEGTDAVQQRSLTAPVRVALTPGRATDVTVDLPASVWSMAAGSRWRVLVTTTDTAFTTPRQARADRITLATPTLTVPTADGRILPSTTERDTESIALAGGILALLGGIGGSALLRSRRRHREHVREEYADIPLVVDRLVKTYADGHRAVDDVSWRAERGQVVGLLGPNGAGKTTTMRMMLGLITPDSGTVHVLGRPVHPGSEVLGRVGALVEGPGFLPHLTGRQNLQAYWAATGRPPAEAGMDDALGVAALGGALDRPVRTYSHGMKQRLGIAQAMLGRPEVLFLDEPTNGLDPPQIAAMRPILQSYAASGRTVVVSSHLLAEVELTCSHVVVMNAGRVVTAGPVAELLSSEDTTVFELASLASLGPARAALEGAEGTRSLEVIDDPSKPTLTVVSDRPRESVVRAVVDAGAEVVGVGSRRHLEEVFLGVIASSQAPSADGSPDGSLVERLRQVRAR</sequence>
<evidence type="ECO:0000313" key="10">
    <source>
        <dbReference type="Proteomes" id="UP000030013"/>
    </source>
</evidence>
<dbReference type="SUPFAM" id="SSF49785">
    <property type="entry name" value="Galactose-binding domain-like"/>
    <property type="match status" value="1"/>
</dbReference>
<dbReference type="InterPro" id="IPR008979">
    <property type="entry name" value="Galactose-bd-like_sf"/>
</dbReference>
<dbReference type="eggNOG" id="COG1131">
    <property type="taxonomic scope" value="Bacteria"/>
</dbReference>
<keyword evidence="2" id="KW-0813">Transport</keyword>
<dbReference type="Pfam" id="PF02129">
    <property type="entry name" value="Peptidase_S15"/>
    <property type="match status" value="1"/>
</dbReference>
<name>A0A0A0JUC8_9MICO</name>
<dbReference type="GO" id="GO:0016887">
    <property type="term" value="F:ATP hydrolysis activity"/>
    <property type="evidence" value="ECO:0007669"/>
    <property type="project" value="InterPro"/>
</dbReference>
<evidence type="ECO:0000256" key="4">
    <source>
        <dbReference type="ARBA" id="ARBA00022801"/>
    </source>
</evidence>
<evidence type="ECO:0000256" key="5">
    <source>
        <dbReference type="ARBA" id="ARBA00022840"/>
    </source>
</evidence>
<comment type="similarity">
    <text evidence="1">Belongs to the ABC transporter superfamily.</text>
</comment>
<keyword evidence="5 9" id="KW-0067">ATP-binding</keyword>
<dbReference type="InterPro" id="IPR027417">
    <property type="entry name" value="P-loop_NTPase"/>
</dbReference>
<dbReference type="PANTHER" id="PTHR43335">
    <property type="entry name" value="ABC TRANSPORTER, ATP-BINDING PROTEIN"/>
    <property type="match status" value="1"/>
</dbReference>
<feature type="region of interest" description="Disordered" evidence="6">
    <location>
        <begin position="225"/>
        <end position="249"/>
    </location>
</feature>
<organism evidence="9 10">
    <name type="scientific">Knoellia aerolata DSM 18566</name>
    <dbReference type="NCBI Taxonomy" id="1385519"/>
    <lineage>
        <taxon>Bacteria</taxon>
        <taxon>Bacillati</taxon>
        <taxon>Actinomycetota</taxon>
        <taxon>Actinomycetes</taxon>
        <taxon>Micrococcales</taxon>
        <taxon>Intrasporangiaceae</taxon>
        <taxon>Knoellia</taxon>
    </lineage>
</organism>
<keyword evidence="10" id="KW-1185">Reference proteome</keyword>
<dbReference type="PROSITE" id="PS00211">
    <property type="entry name" value="ABC_TRANSPORTER_1"/>
    <property type="match status" value="1"/>
</dbReference>
<dbReference type="InterPro" id="IPR003439">
    <property type="entry name" value="ABC_transporter-like_ATP-bd"/>
</dbReference>
<dbReference type="PANTHER" id="PTHR43335:SF4">
    <property type="entry name" value="ABC TRANSPORTER, ATP-BINDING PROTEIN"/>
    <property type="match status" value="1"/>
</dbReference>
<keyword evidence="4" id="KW-0378">Hydrolase</keyword>
<dbReference type="InterPro" id="IPR017871">
    <property type="entry name" value="ABC_transporter-like_CS"/>
</dbReference>
<reference evidence="9 10" key="1">
    <citation type="submission" date="2013-08" db="EMBL/GenBank/DDBJ databases">
        <title>The genome sequence of Knoellia aerolata.</title>
        <authorList>
            <person name="Zhu W."/>
            <person name="Wang G."/>
        </authorList>
    </citation>
    <scope>NUCLEOTIDE SEQUENCE [LARGE SCALE GENOMIC DNA]</scope>
    <source>
        <strain evidence="9 10">DSM 18566</strain>
    </source>
</reference>
<dbReference type="SUPFAM" id="SSF53474">
    <property type="entry name" value="alpha/beta-Hydrolases"/>
    <property type="match status" value="1"/>
</dbReference>
<dbReference type="GO" id="GO:0008239">
    <property type="term" value="F:dipeptidyl-peptidase activity"/>
    <property type="evidence" value="ECO:0007669"/>
    <property type="project" value="InterPro"/>
</dbReference>
<dbReference type="SUPFAM" id="SSF52540">
    <property type="entry name" value="P-loop containing nucleoside triphosphate hydrolases"/>
    <property type="match status" value="1"/>
</dbReference>
<evidence type="ECO:0000259" key="8">
    <source>
        <dbReference type="PROSITE" id="PS50893"/>
    </source>
</evidence>
<feature type="compositionally biased region" description="Polar residues" evidence="6">
    <location>
        <begin position="281"/>
        <end position="294"/>
    </location>
</feature>
<evidence type="ECO:0000313" key="9">
    <source>
        <dbReference type="EMBL" id="KGN40748.1"/>
    </source>
</evidence>
<dbReference type="Pfam" id="PF08530">
    <property type="entry name" value="PepX_C"/>
    <property type="match status" value="1"/>
</dbReference>
<proteinExistence type="inferred from homology"/>
<evidence type="ECO:0000256" key="3">
    <source>
        <dbReference type="ARBA" id="ARBA00022741"/>
    </source>
</evidence>
<dbReference type="eggNOG" id="COG2936">
    <property type="taxonomic scope" value="Bacteria"/>
</dbReference>
<dbReference type="OrthoDB" id="9804819at2"/>
<accession>A0A0A0JUC8</accession>
<dbReference type="STRING" id="1385519.N801_12400"/>
<dbReference type="Pfam" id="PF00005">
    <property type="entry name" value="ABC_tran"/>
    <property type="match status" value="1"/>
</dbReference>
<evidence type="ECO:0000256" key="2">
    <source>
        <dbReference type="ARBA" id="ARBA00022448"/>
    </source>
</evidence>
<dbReference type="Gene3D" id="3.40.50.300">
    <property type="entry name" value="P-loop containing nucleotide triphosphate hydrolases"/>
    <property type="match status" value="1"/>
</dbReference>
<comment type="caution">
    <text evidence="9">The sequence shown here is derived from an EMBL/GenBank/DDBJ whole genome shotgun (WGS) entry which is preliminary data.</text>
</comment>
<dbReference type="InterPro" id="IPR013736">
    <property type="entry name" value="Xaa-Pro_dipept_C"/>
</dbReference>
<evidence type="ECO:0000256" key="7">
    <source>
        <dbReference type="SAM" id="SignalP"/>
    </source>
</evidence>
<keyword evidence="7" id="KW-0732">Signal</keyword>
<dbReference type="GO" id="GO:0005524">
    <property type="term" value="F:ATP binding"/>
    <property type="evidence" value="ECO:0007669"/>
    <property type="project" value="UniProtKB-KW"/>
</dbReference>
<protein>
    <submittedName>
        <fullName evidence="9">ABC transporter ATP-binding protein</fullName>
    </submittedName>
</protein>
<dbReference type="PROSITE" id="PS50893">
    <property type="entry name" value="ABC_TRANSPORTER_2"/>
    <property type="match status" value="1"/>
</dbReference>
<dbReference type="AlphaFoldDB" id="A0A0A0JUC8"/>
<dbReference type="SMART" id="SM00382">
    <property type="entry name" value="AAA"/>
    <property type="match status" value="1"/>
</dbReference>
<evidence type="ECO:0000256" key="1">
    <source>
        <dbReference type="ARBA" id="ARBA00005417"/>
    </source>
</evidence>
<keyword evidence="3" id="KW-0547">Nucleotide-binding</keyword>
<dbReference type="Proteomes" id="UP000030013">
    <property type="component" value="Unassembled WGS sequence"/>
</dbReference>
<dbReference type="SMART" id="SM00939">
    <property type="entry name" value="PepX_C"/>
    <property type="match status" value="1"/>
</dbReference>